<name>A0A0D2YEK8_FUSOF</name>
<protein>
    <submittedName>
        <fullName evidence="1">Uncharacterized protein</fullName>
    </submittedName>
</protein>
<reference evidence="2" key="1">
    <citation type="journal article" date="2012" name="Mol. Plant Microbe Interact.">
        <title>A highly conserved effector in Fusarium oxysporum is required for full virulence on Arabidopsis.</title>
        <authorList>
            <person name="Thatcher L.F."/>
            <person name="Gardiner D.M."/>
            <person name="Kazan K."/>
            <person name="Manners J."/>
        </authorList>
    </citation>
    <scope>NUCLEOTIDE SEQUENCE [LARGE SCALE GENOMIC DNA]</scope>
    <source>
        <strain evidence="2">Fo5176</strain>
    </source>
</reference>
<sequence length="99" mass="11167">MAMIRAAAVKVINPYIEHLFCIRQIGEHGSRIESCGSVKLPAQRFFDHYWGAAPTSQKIKRAADVAASTARKGIDTVIEYDFRRMLKNQEIESPGFLNQ</sequence>
<evidence type="ECO:0000313" key="2">
    <source>
        <dbReference type="Proteomes" id="UP000002489"/>
    </source>
</evidence>
<dbReference type="EnsemblFungi" id="FOXG_14746T0">
    <property type="protein sequence ID" value="FOXG_14746P0"/>
    <property type="gene ID" value="FOXG_14746"/>
</dbReference>
<dbReference type="Proteomes" id="UP000002489">
    <property type="component" value="Unassembled WGS sequence"/>
</dbReference>
<accession>A0A0D2YEK8</accession>
<organism evidence="1 2">
    <name type="scientific">Fusarium oxysporum (strain Fo5176)</name>
    <name type="common">Fusarium vascular wilt</name>
    <dbReference type="NCBI Taxonomy" id="660025"/>
    <lineage>
        <taxon>Eukaryota</taxon>
        <taxon>Fungi</taxon>
        <taxon>Dikarya</taxon>
        <taxon>Ascomycota</taxon>
        <taxon>Pezizomycotina</taxon>
        <taxon>Sordariomycetes</taxon>
        <taxon>Hypocreomycetidae</taxon>
        <taxon>Hypocreales</taxon>
        <taxon>Nectriaceae</taxon>
        <taxon>Fusarium</taxon>
        <taxon>Fusarium oxysporum species complex</taxon>
    </lineage>
</organism>
<reference evidence="1" key="2">
    <citation type="submission" date="2025-08" db="UniProtKB">
        <authorList>
            <consortium name="EnsemblFungi"/>
        </authorList>
    </citation>
    <scope>IDENTIFICATION</scope>
    <source>
        <strain evidence="1">4287 / CBS 123668 / FGSC 9935 / NRRL 34936</strain>
    </source>
</reference>
<dbReference type="VEuPathDB" id="FungiDB:FOXG_14746"/>
<dbReference type="AlphaFoldDB" id="A0A0D2YEK8"/>
<gene>
    <name evidence="1" type="primary">28955886</name>
</gene>
<evidence type="ECO:0000313" key="1">
    <source>
        <dbReference type="EnsemblFungi" id="FOXG_14746P0"/>
    </source>
</evidence>
<proteinExistence type="predicted"/>